<feature type="domain" description="Human immunodeficiency virus 1 envelope glycoprotein Gp120" evidence="36">
    <location>
        <begin position="40"/>
        <end position="146"/>
    </location>
</feature>
<keyword evidence="15 33" id="KW-0053">Apoptosis</keyword>
<dbReference type="GO" id="GO:0052031">
    <property type="term" value="P:symbiont-mediated perturbation of host defense response"/>
    <property type="evidence" value="ECO:0007669"/>
    <property type="project" value="UniProtKB-UniRule"/>
</dbReference>
<dbReference type="InterPro" id="IPR036377">
    <property type="entry name" value="Gp120_core_sf"/>
</dbReference>
<feature type="short sequence motif" description="YXXL motif; contains endocytosis signal" evidence="33">
    <location>
        <begin position="723"/>
        <end position="726"/>
    </location>
</feature>
<evidence type="ECO:0000256" key="4">
    <source>
        <dbReference type="ARBA" id="ARBA00004563"/>
    </source>
</evidence>
<keyword evidence="14 33" id="KW-0812">Transmembrane</keyword>
<comment type="subunit">
    <text evidence="32">The mature envelope protein (Env) consists of a homotrimer of non-covalently associated gp120-gp41 heterodimers. The resulting complex protrudes from the virus surface as a spike. There seems to be as few as 10 spikes on the average virion. Interacts with host CD4, CCR5 and CXCR4. Gp120 also interacts with the C-type lectins CD209/DC-SIGN and CLEC4M/DC-SIGNR (collectively referred to as DC-SIGN(R)). Gp120 and gp41 interact with GalCer. Gp120 interacts with host ITGA4/ITGB7 complex; on CD4+ T-cells, this interaction results in rapid activation of integrin ITGAL/LFA-1, which facilitates efficient cell-to-cell spreading of HIV-1. Gp120 interacts with cell-associated heparan sulfate; this interaction increases virus infectivity on permissive cells and may be involved in infection of CD4- cells.</text>
</comment>
<accession>G3C5C5</accession>
<dbReference type="GO" id="GO:0075512">
    <property type="term" value="P:clathrin-dependent endocytosis of virus by host cell"/>
    <property type="evidence" value="ECO:0007669"/>
    <property type="project" value="UniProtKB-UniRule"/>
</dbReference>
<feature type="domain" description="Human immunodeficiency virus 1 envelope glycoprotein Gp120" evidence="36">
    <location>
        <begin position="151"/>
        <end position="522"/>
    </location>
</feature>
<dbReference type="GO" id="GO:0039654">
    <property type="term" value="P:fusion of virus membrane with host endosome membrane"/>
    <property type="evidence" value="ECO:0007669"/>
    <property type="project" value="UniProtKB-UniRule"/>
</dbReference>
<comment type="domain">
    <text evidence="33">Some of the most genetically diverse regions of the viral genome are present in Env. They are called variable regions 1 through 5 (V1 through V5). Coreceptor usage of gp120 is determined mainly by the primary structure of the third variable region (V3) in the outer domain of gp120. The sequence of V3 determines which coreceptor, CCR5 and/or CXCR4 (corresponding to R5/macrophage, X4/T cell and R5X4/T cell and macrophage tropism), is used to trigger the fusion potential of the Env complex, and hence which cells the virus can infect. Binding to CCR5 involves a region adjacent in addition to V3.</text>
</comment>
<comment type="domain">
    <text evidence="33">The YXXL motif is involved in determining the exact site of viral release at the surface of infected mononuclear cells and promotes endocytosis. YXXL and di-leucine endocytosis motifs interact directly or indirectly with the clathrin adapter complexes, opperate independently, and their activities are not additive.</text>
</comment>
<comment type="function">
    <text evidence="33">Surface protein gp120: Attaches the virus to the host lymphoid cell by binding to the primary receptor CD4. This interaction induces a structural rearrangement creating a high affinity binding site for a chemokine coreceptor like CXCR4 and/or CCR5. Acts as a ligand for CD209/DC-SIGN and CLEC4M/DC-SIGNR, which are respectively found on dendritic cells (DCs), and on endothelial cells of liver sinusoids and lymph node sinuses. These interactions allow capture of viral particles at mucosal surfaces by these cells and subsequent transmission to permissive cells. HIV subverts the migration properties of dendritic cells to gain access to CD4+ T-cells in lymph nodes. Virus transmission to permissive T-cells occurs either in trans (without DCs infection, through viral capture and transmission), or in cis (following DCs productive infection, through the usual CD4-gp120 interaction), thereby inducing a robust infection. In trans infection, bound virions remain infectious over days and it is proposed that they are not degraded, but protected in non-lysosomal acidic organelles within the DCs close to the cell membrane thus contributing to the viral infectious potential during DCs' migration from the periphery to the lymphoid tissues. On arrival at lymphoid tissues, intact virions recycle back to DCs' cell surface allowing virus transmission to CD4+ T-cells.</text>
</comment>
<feature type="coiled-coil region" evidence="33">
    <location>
        <begin position="644"/>
        <end position="678"/>
    </location>
</feature>
<dbReference type="GO" id="GO:0019031">
    <property type="term" value="C:viral envelope"/>
    <property type="evidence" value="ECO:0007669"/>
    <property type="project" value="UniProtKB-KW"/>
</dbReference>
<evidence type="ECO:0000256" key="19">
    <source>
        <dbReference type="ARBA" id="ARBA00022870"/>
    </source>
</evidence>
<evidence type="ECO:0000256" key="26">
    <source>
        <dbReference type="ARBA" id="ARBA00023139"/>
    </source>
</evidence>
<dbReference type="EMBL" id="GU331734">
    <property type="protein sequence ID" value="AEO86434.1"/>
    <property type="molecule type" value="Genomic_DNA"/>
</dbReference>
<keyword evidence="21 33" id="KW-1164">Virus endocytosis by host</keyword>
<keyword evidence="23 33" id="KW-1039">Host endosome</keyword>
<evidence type="ECO:0000256" key="32">
    <source>
        <dbReference type="ARBA" id="ARBA00062028"/>
    </source>
</evidence>
<feature type="disulfide bond" evidence="33">
    <location>
        <begin position="226"/>
        <end position="255"/>
    </location>
</feature>
<dbReference type="GO" id="GO:0019064">
    <property type="term" value="P:fusion of virus membrane with host plasma membrane"/>
    <property type="evidence" value="ECO:0007669"/>
    <property type="project" value="UniProtKB-UniRule"/>
</dbReference>
<dbReference type="InterPro" id="IPR000328">
    <property type="entry name" value="GP41-like"/>
</dbReference>
<dbReference type="GO" id="GO:0055036">
    <property type="term" value="C:virion membrane"/>
    <property type="evidence" value="ECO:0007669"/>
    <property type="project" value="UniProtKB-SubCell"/>
</dbReference>
<comment type="PTM">
    <text evidence="33">Highly glycosylated by host. The high number of glycan on the protein is reffered to as 'glycan shield' because it contributes to hide protein sequence from adaptive immune system.</text>
</comment>
<feature type="region of interest" description="Immunosuppression" evidence="33">
    <location>
        <begin position="585"/>
        <end position="603"/>
    </location>
</feature>
<evidence type="ECO:0000256" key="6">
    <source>
        <dbReference type="ARBA" id="ARBA00004650"/>
    </source>
</evidence>
<feature type="site" description="Cleavage; by host furin" evidence="33">
    <location>
        <begin position="522"/>
        <end position="523"/>
    </location>
</feature>
<evidence type="ECO:0000259" key="37">
    <source>
        <dbReference type="Pfam" id="PF00517"/>
    </source>
</evidence>
<feature type="disulfide bond" evidence="33">
    <location>
        <begin position="60"/>
        <end position="80"/>
    </location>
</feature>
<feature type="short sequence motif" description="Di-leucine internalization motif" evidence="33">
    <location>
        <begin position="866"/>
        <end position="867"/>
    </location>
</feature>
<evidence type="ECO:0000256" key="13">
    <source>
        <dbReference type="ARBA" id="ARBA00022685"/>
    </source>
</evidence>
<comment type="subcellular location">
    <molecule>Surface protein gp120</molecule>
    <subcellularLocation>
        <location evidence="33">Virion membrane</location>
        <topology evidence="33">Peripheral membrane protein</topology>
    </subcellularLocation>
    <subcellularLocation>
        <location evidence="33">Host cell membrane</location>
        <topology evidence="33">Peripheral membrane protein</topology>
    </subcellularLocation>
    <subcellularLocation>
        <location evidence="33">Host endosome membrane</location>
        <topology evidence="33">Single-pass type I membrane protein</topology>
    </subcellularLocation>
    <text evidence="33">The surface protein is not anchored to the viral envelope, but associates with the extravirion surface through its binding to TM. It is probably concentrated at the site of budding and incorporated into the virions possibly by contacts between the cytoplasmic tail of Env and the N-terminus of Gag.</text>
</comment>
<dbReference type="CDD" id="cd09909">
    <property type="entry name" value="HIV-1-like_HR1-HR2"/>
    <property type="match status" value="1"/>
</dbReference>
<dbReference type="InterPro" id="IPR000777">
    <property type="entry name" value="HIV1_Gp120"/>
</dbReference>
<evidence type="ECO:0000256" key="20">
    <source>
        <dbReference type="ARBA" id="ARBA00022879"/>
    </source>
</evidence>
<evidence type="ECO:0000313" key="38">
    <source>
        <dbReference type="EMBL" id="AEO86434.1"/>
    </source>
</evidence>
<evidence type="ECO:0000256" key="16">
    <source>
        <dbReference type="ARBA" id="ARBA00022729"/>
    </source>
</evidence>
<evidence type="ECO:0000256" key="23">
    <source>
        <dbReference type="ARBA" id="ARBA00023046"/>
    </source>
</evidence>
<feature type="lipid moiety-binding region" description="S-palmitoyl cysteine; by host" evidence="33">
    <location>
        <position position="775"/>
    </location>
</feature>
<keyword evidence="28 33" id="KW-0325">Glycoprotein</keyword>
<dbReference type="GO" id="GO:1903908">
    <property type="term" value="P:positive regulation of plasma membrane raft polarization"/>
    <property type="evidence" value="ECO:0007669"/>
    <property type="project" value="UniProtKB-UniRule"/>
</dbReference>
<keyword evidence="30 33" id="KW-0449">Lipoprotein</keyword>
<keyword evidence="19 33" id="KW-1043">Host membrane</keyword>
<feature type="region of interest" description="Disordered" evidence="35">
    <location>
        <begin position="731"/>
        <end position="755"/>
    </location>
</feature>
<comment type="subcellular location">
    <molecule>Transmembrane protein gp41</molecule>
    <subcellularLocation>
        <location evidence="33">Virion membrane</location>
        <topology evidence="33">Single-pass type I membrane protein</topology>
    </subcellularLocation>
    <subcellularLocation>
        <location evidence="33">Host cell membrane</location>
        <topology evidence="33">Single-pass type I membrane protein</topology>
    </subcellularLocation>
    <subcellularLocation>
        <location evidence="33">Host endosome membrane</location>
        <topology evidence="33">Single-pass type I membrane protein</topology>
    </subcellularLocation>
    <text evidence="33">It is probably concentrated at the site of budding and incorporated into the virions possibly by contacts between the cytoplasmic tail of Env and the N-terminus of Gag.</text>
</comment>
<evidence type="ECO:0000256" key="12">
    <source>
        <dbReference type="ARBA" id="ARBA00022595"/>
    </source>
</evidence>
<gene>
    <name evidence="33 38" type="primary">env</name>
</gene>
<keyword evidence="7 33" id="KW-1168">Fusion of virus membrane with host membrane</keyword>
<comment type="miscellaneous">
    <text evidence="33">Inhibitors targeting HIV-1 viral envelope proteins are used as antiretroviral drugs. Attachment of virions to the cell surface via non-specific interactions and CD4 binding can be blocked by inhibitors that include cyanovirin-N, cyclotriazadisulfonamide analogs, PRO 2000, TNX 355 and PRO 542. In addition, BMS 806 can block CD4-induced conformational changes. Env interactions with the coreceptor molecules can be targeted by CCR5 antagonists including SCH-D, maraviroc (UK 427857) and aplaviroc (GW 873140), and the CXCR4 antagonist AMD 070. Fusion of viral and cellular membranes can be inhibited by peptides such as enfuvirtide and tifuvirtide (T 1249). Resistance to inhibitors associated with mutations in Env are observed. Most of the time, single mutations confer only a modest reduction in drug susceptibility. Combination of several mutations is usually required to develop a high-level drug resistance.</text>
</comment>
<comment type="caution">
    <text evidence="33 34">Lacks conserved residue(s) required for the propagation of feature annotation.</text>
</comment>
<name>G3C5C5_HV1</name>
<evidence type="ECO:0000256" key="31">
    <source>
        <dbReference type="ARBA" id="ARBA00023296"/>
    </source>
</evidence>
<keyword evidence="10 33" id="KW-1165">Clathrin-mediated endocytosis of virus by host</keyword>
<feature type="transmembrane region" description="Helical" evidence="34">
    <location>
        <begin position="20"/>
        <end position="37"/>
    </location>
</feature>
<feature type="lipid moiety-binding region" description="S-palmitoyl cysteine; by host" evidence="33">
    <location>
        <position position="848"/>
    </location>
</feature>
<evidence type="ECO:0000256" key="17">
    <source>
        <dbReference type="ARBA" id="ARBA00022804"/>
    </source>
</evidence>
<comment type="domain">
    <text evidence="33">The membrane proximal external region (MPER) present in gp41 is a tryptophan-rich region recognized by the antibodies 2F5, Z13, and 4E10. MPER seems to play a role in fusion.</text>
</comment>
<evidence type="ECO:0000256" key="35">
    <source>
        <dbReference type="SAM" id="MobiDB-lite"/>
    </source>
</evidence>
<dbReference type="GO" id="GO:0020002">
    <property type="term" value="C:host cell plasma membrane"/>
    <property type="evidence" value="ECO:0007669"/>
    <property type="project" value="UniProtKB-SubCell"/>
</dbReference>
<keyword evidence="25 33" id="KW-0472">Membrane</keyword>
<keyword evidence="24 33" id="KW-0175">Coiled coil</keyword>
<keyword evidence="16 33" id="KW-0732">Signal</keyword>
<keyword evidence="26 33" id="KW-0564">Palmitate</keyword>
<dbReference type="HAMAP" id="MF_04083">
    <property type="entry name" value="HIV_ENV"/>
    <property type="match status" value="1"/>
</dbReference>
<keyword evidence="18 33" id="KW-0946">Virion</keyword>
<dbReference type="GO" id="GO:0016020">
    <property type="term" value="C:membrane"/>
    <property type="evidence" value="ECO:0007669"/>
    <property type="project" value="UniProtKB-UniRule"/>
</dbReference>
<evidence type="ECO:0000256" key="27">
    <source>
        <dbReference type="ARBA" id="ARBA00023157"/>
    </source>
</evidence>
<organism evidence="38">
    <name type="scientific">Human immunodeficiency virus type 1</name>
    <name type="common">HIV-1</name>
    <dbReference type="NCBI Taxonomy" id="11676"/>
    <lineage>
        <taxon>Viruses</taxon>
        <taxon>Riboviria</taxon>
        <taxon>Pararnavirae</taxon>
        <taxon>Artverviricota</taxon>
        <taxon>Revtraviricetes</taxon>
        <taxon>Ortervirales</taxon>
        <taxon>Retroviridae</taxon>
        <taxon>Orthoretrovirinae</taxon>
        <taxon>Lentivirus</taxon>
        <taxon>Lentivirus humimdef1</taxon>
    </lineage>
</organism>
<reference evidence="38" key="1">
    <citation type="journal article" date="2010" name="PLoS Pathog.">
        <title>High multiplicity infection by HIV-1 in men who have sex with men.</title>
        <authorList>
            <person name="Li H."/>
            <person name="Bar K.J."/>
            <person name="Wang S."/>
            <person name="Decker J.M."/>
            <person name="Chen Y."/>
            <person name="Sun C."/>
            <person name="Salazar-Gonzalez J.F."/>
            <person name="Salazar M.G."/>
            <person name="Learn G.H."/>
            <person name="Morgan C.J."/>
            <person name="Schumacher J.E."/>
            <person name="Giorgi E.E."/>
            <person name="Bhattacharya T."/>
            <person name="Korber B.T."/>
            <person name="Perelson A.S."/>
            <person name="Eron J."/>
            <person name="Hicks C.B."/>
            <person name="Haynes B.F."/>
            <person name="Markowitz M."/>
            <person name="Keele B.F."/>
            <person name="Hahn B.H."/>
            <person name="Shaw G.M."/>
        </authorList>
    </citation>
    <scope>NUCLEOTIDE SEQUENCE</scope>
    <source>
        <strain evidence="38">LACU9000_C3</strain>
    </source>
</reference>
<comment type="function">
    <text evidence="33">Transmembrane protein gp41: Acts as a class I viral fusion protein. Under the current model, the protein has at least 3 conformational states: pre-fusion native state, pre-hairpin intermediate state, and post-fusion hairpin state. During fusion of viral and target intracellular membranes, the coiled coil regions (heptad repeats) assume a trimer-of-hairpins structure, positioning the fusion peptide in close proximity to the C-terminal region of the ectodomain. The formation of this structure appears to drive apposition and subsequent fusion of viral and target cell membranes. Complete fusion occurs in host cell endosomes and is dynamin-dependent, however some lipid transfer might occur at the plasma membrane. The virus undergoes clathrin-dependent internalization long before endosomal fusion, thus minimizing the surface exposure of conserved viral epitopes during fusion and reducing the efficacy of inhibitors targeting these epitopes. Membranes fusion leads to delivery of the nucleocapsid into the cytoplasm.</text>
</comment>
<feature type="disulfide bond" evidence="33">
    <location>
        <begin position="609"/>
        <end position="615"/>
    </location>
</feature>
<keyword evidence="11 33" id="KW-0945">Host-virus interaction</keyword>
<keyword evidence="31 33" id="KW-1160">Virus entry into host cell</keyword>
<evidence type="ECO:0000256" key="18">
    <source>
        <dbReference type="ARBA" id="ARBA00022844"/>
    </source>
</evidence>
<dbReference type="GO" id="GO:0019082">
    <property type="term" value="P:viral protein processing"/>
    <property type="evidence" value="ECO:0007669"/>
    <property type="project" value="UniProtKB-UniRule"/>
</dbReference>
<keyword evidence="8 33" id="KW-1170">Fusion of virus membrane with host endosomal membrane</keyword>
<evidence type="ECO:0000256" key="21">
    <source>
        <dbReference type="ARBA" id="ARBA00022890"/>
    </source>
</evidence>
<dbReference type="Gene3D" id="1.20.5.490">
    <property type="entry name" value="Single helix bin"/>
    <property type="match status" value="1"/>
</dbReference>
<keyword evidence="27 33" id="KW-1015">Disulfide bond</keyword>
<dbReference type="GO" id="GO:1903911">
    <property type="term" value="P:positive regulation of receptor clustering"/>
    <property type="evidence" value="ECO:0007669"/>
    <property type="project" value="UniProtKB-UniRule"/>
</dbReference>
<evidence type="ECO:0000256" key="3">
    <source>
        <dbReference type="ARBA" id="ARBA00004505"/>
    </source>
</evidence>
<feature type="chain" id="PRO_5023306801" description="Envelope glycoprotein gp160" evidence="33">
    <location>
        <begin position="39"/>
        <end position="867"/>
    </location>
</feature>
<evidence type="ECO:0000256" key="24">
    <source>
        <dbReference type="ARBA" id="ARBA00023054"/>
    </source>
</evidence>
<keyword evidence="17 33" id="KW-1161">Viral attachment to host cell</keyword>
<evidence type="ECO:0000256" key="34">
    <source>
        <dbReference type="RuleBase" id="RU363095"/>
    </source>
</evidence>
<proteinExistence type="inferred from homology"/>
<evidence type="ECO:0000256" key="33">
    <source>
        <dbReference type="HAMAP-Rule" id="MF_04083"/>
    </source>
</evidence>
<feature type="topological domain" description="Cytoplasmic" evidence="33">
    <location>
        <begin position="717"/>
        <end position="867"/>
    </location>
</feature>
<evidence type="ECO:0000256" key="30">
    <source>
        <dbReference type="ARBA" id="ARBA00023288"/>
    </source>
</evidence>
<evidence type="ECO:0000256" key="2">
    <source>
        <dbReference type="ARBA" id="ARBA00004433"/>
    </source>
</evidence>
<feature type="region of interest" description="Fusion peptide" evidence="33">
    <location>
        <begin position="523"/>
        <end position="543"/>
    </location>
</feature>
<evidence type="ECO:0000256" key="28">
    <source>
        <dbReference type="ARBA" id="ARBA00023180"/>
    </source>
</evidence>
<keyword evidence="13 33" id="KW-0165">Cleavage on pair of basic residues</keyword>
<feature type="chain" id="PRO_5023306800" description="Transmembrane protein gp41" evidence="33">
    <location>
        <begin position="523"/>
        <end position="867"/>
    </location>
</feature>
<evidence type="ECO:0000256" key="15">
    <source>
        <dbReference type="ARBA" id="ARBA00022703"/>
    </source>
</evidence>
<dbReference type="Gene3D" id="2.170.40.20">
    <property type="entry name" value="Human immunodeficiency virus 1, Gp160, envelope glycoprotein"/>
    <property type="match status" value="2"/>
</dbReference>
<dbReference type="Gene3D" id="1.10.287.210">
    <property type="match status" value="1"/>
</dbReference>
<comment type="PTM">
    <text evidence="33">Palmitoylation of the transmembrane protein and of Env polyprotein (prior to its proteolytic cleavage) is essential for their association with host cell membrane lipid rafts. Palmitoylation is therefore required for envelope trafficking to classical lipid rafts, but not for viral replication.</text>
</comment>
<comment type="domain">
    <text evidence="33 34">The 17 amino acids long immunosuppressive region is present in many retroviral envelope proteins. Synthetic peptides derived from this relatively conserved sequence inhibit immune function in vitro and in vivo.</text>
</comment>
<comment type="domain">
    <text evidence="33">The CD4-binding region is targeted by the antibody b12.</text>
</comment>
<comment type="subcellular location">
    <subcellularLocation>
        <location evidence="3">Host cell membrane</location>
        <topology evidence="3">Peripheral membrane protein</topology>
    </subcellularLocation>
    <subcellularLocation>
        <location evidence="1">Host cell membrane</location>
        <topology evidence="1">Single-pass type I membrane protein</topology>
    </subcellularLocation>
    <subcellularLocation>
        <location evidence="2">Host endosome membrane</location>
        <topology evidence="2">Peripheral membrane protein</topology>
    </subcellularLocation>
    <subcellularLocation>
        <location evidence="5">Host endosome membrane</location>
        <topology evidence="5">Single-pass type I membrane protein</topology>
    </subcellularLocation>
    <subcellularLocation>
        <location evidence="6">Virion membrane</location>
        <topology evidence="6">Peripheral membrane protein</topology>
    </subcellularLocation>
    <subcellularLocation>
        <location evidence="4">Virion membrane</location>
        <topology evidence="4">Single-pass type I membrane protein</topology>
    </subcellularLocation>
</comment>
<dbReference type="GO" id="GO:0005198">
    <property type="term" value="F:structural molecule activity"/>
    <property type="evidence" value="ECO:0007669"/>
    <property type="project" value="UniProtKB-UniRule"/>
</dbReference>
<evidence type="ECO:0000256" key="29">
    <source>
        <dbReference type="ARBA" id="ARBA00023280"/>
    </source>
</evidence>
<dbReference type="GO" id="GO:0019062">
    <property type="term" value="P:virion attachment to host cell"/>
    <property type="evidence" value="ECO:0007669"/>
    <property type="project" value="UniProtKB-UniRule"/>
</dbReference>
<keyword evidence="9 33" id="KW-1032">Host cell membrane</keyword>
<evidence type="ECO:0000256" key="7">
    <source>
        <dbReference type="ARBA" id="ARBA00022506"/>
    </source>
</evidence>
<protein>
    <recommendedName>
        <fullName evidence="33">Envelope glycoprotein gp160</fullName>
    </recommendedName>
    <alternativeName>
        <fullName evidence="33">Env polyprotein</fullName>
    </alternativeName>
    <component>
        <recommendedName>
            <fullName evidence="33">Surface protein gp120</fullName>
            <shortName evidence="33">SU</shortName>
        </recommendedName>
        <alternativeName>
            <fullName evidence="33">Glycoprotein 120</fullName>
            <shortName evidence="33">gp120</shortName>
        </alternativeName>
    </component>
    <component>
        <recommendedName>
            <fullName evidence="33">Transmembrane protein gp41</fullName>
            <shortName evidence="33">TM</shortName>
        </recommendedName>
        <alternativeName>
            <fullName evidence="33">Glycoprotein 41</fullName>
            <shortName evidence="33">gp41</shortName>
        </alternativeName>
    </component>
</protein>
<keyword evidence="20 33" id="KW-0261">Viral envelope protein</keyword>
<feature type="disulfide bond" evidence="33">
    <location>
        <begin position="236"/>
        <end position="247"/>
    </location>
</feature>
<feature type="domain" description="Retroviral envelope protein GP41-like" evidence="37">
    <location>
        <begin position="541"/>
        <end position="731"/>
    </location>
</feature>
<dbReference type="FunFam" id="2.170.40.20:FF:000001">
    <property type="entry name" value="Envelope glycoprotein gp160"/>
    <property type="match status" value="1"/>
</dbReference>
<comment type="miscellaneous">
    <text evidence="33">HIV-1 lineages are divided in three main groups, M (for Major), O (for Outlier), and N (for New, or Non-M, Non-O). The vast majority of strains found worldwide belong to the group M. Group O seems to be endemic to and largely confined to Cameroon and neighboring countries in West Central Africa, where these viruses represent a small minority of HIV-1 strains. The group N is represented by a limited number of isolates from Cameroonian persons. The group M is further subdivided in 9 clades or subtypes (A to D, F to H, J and K).</text>
</comment>
<evidence type="ECO:0000256" key="9">
    <source>
        <dbReference type="ARBA" id="ARBA00022511"/>
    </source>
</evidence>
<dbReference type="GO" id="GO:0044175">
    <property type="term" value="C:host cell endosome membrane"/>
    <property type="evidence" value="ECO:0007669"/>
    <property type="project" value="UniProtKB-SubCell"/>
</dbReference>
<evidence type="ECO:0000256" key="5">
    <source>
        <dbReference type="ARBA" id="ARBA00004578"/>
    </source>
</evidence>
<evidence type="ECO:0000256" key="8">
    <source>
        <dbReference type="ARBA" id="ARBA00022510"/>
    </source>
</evidence>
<dbReference type="FunFam" id="1.10.287.210:FF:000001">
    <property type="entry name" value="Envelope glycoprotein gp160"/>
    <property type="match status" value="1"/>
</dbReference>
<organismHost>
    <name type="scientific">Homo sapiens</name>
    <name type="common">Human</name>
    <dbReference type="NCBI Taxonomy" id="9606"/>
</organismHost>
<sequence length="867" mass="98223">MRVKEIRKNYQHLWRWGTMLLRWGMMLLGMLMICSAAEEKWVTVYYGVPVWKEATTTLFCASDAKAYDTEVHNVWATHACVPTDPNPQEVVLENVTESFNMWKNNMVDQMHEDIISLWDQSLKPCVKLTPLCVTLNCTHNVTATNGTISSEGGELKNCSFNITSSIRDKMKKEYAIFHNLDIIPIDEDKNTTSRNITLYRVRSCNTSVITQACPKVSFEPIPIHYCAPAGFAILKCKDKKFNGTGPCKSVSTVQCTHGIRPVVSTQLLLNGSLAEEEVVIRSKNFSDNAKTIIVQLNESVVINCTRPNNNTRKSITIGPGRAFYTTGQIIGDIRQAHCNLSRTQWNNTLKQIVGKLREQFGNNKTIVFNQPAGGGDPEIEMHSFNCGGEFFYCNTTQLFNSTWLSNSTWNDTKGSPNTEGNDTISLPCRIKQFINMWQEVGKAMYAPPIKGKIRCSSNITGLLLTRDGGINESRTNETFRPGGGDMRDNWRSELYKYKVVKIKPLGIAPTKAKRRVVQREKRAVGIGAVFLGFLGAAGSTMGAASVTLTVQARLLLSGIVQQQNNLLRAIEAQQHLLQLTVWGIKQLQARVLAVERYLQDQQLLGIWGCSGKLICTTAVPWNASWSNKSLNQIWDNMTWMEWEREIDNYTGLIYTLIEESQNQQEKNEQELLELDKWASLWNWFSITKWLWYIKIFIMIVGGLIGLRIVFAVLSIVNRVRQGYSPLSFQTLLPTPRGPDRPEGIEEEGGEQGRDRSGPLVDGFLALIWVDLRSLCLFSYHRLRDLLLIVTRIVELLGRRGWEVLKYWWNLLQYWSQELKTSAVSLLNTIAIAVAEGTDRIIEVLQRACRAILHIPTRIRQGLERALL</sequence>
<evidence type="ECO:0000256" key="1">
    <source>
        <dbReference type="ARBA" id="ARBA00004402"/>
    </source>
</evidence>
<dbReference type="InterPro" id="IPR037527">
    <property type="entry name" value="Gp160"/>
</dbReference>
<evidence type="ECO:0000256" key="11">
    <source>
        <dbReference type="ARBA" id="ARBA00022581"/>
    </source>
</evidence>
<evidence type="ECO:0000256" key="14">
    <source>
        <dbReference type="ARBA" id="ARBA00022692"/>
    </source>
</evidence>
<feature type="transmembrane region" description="Helical" evidence="34">
    <location>
        <begin position="689"/>
        <end position="716"/>
    </location>
</feature>
<feature type="region of interest" description="MPER; binding to GalCer" evidence="33">
    <location>
        <begin position="673"/>
        <end position="694"/>
    </location>
</feature>
<comment type="subunit">
    <text evidence="33">The mature envelope protein (Env) consists of a homotrimer of non-covalently associated gp120-gp41 heterodimers. The resulting complex protrudes from the virus surface as a spike. There seems to be as few as 10 spikes on the average virion. Surface protein gp120 interacts with host CD4, CCR5 and CXCR4. Gp120 also interacts with the C-type lectins CD209/DC-SIGN and CLEC4M/DC-SIGNR (collectively referred to as DC-SIGN(R)). Gp120 and gp41 interact with GalCer. Gp120 interacts with host ITGA4/ITGB7 complex; on CD4+ T-cells, this interaction results in rapid activation of integrin ITGAL/LFA-1, which facilitates efficient cell-to-cell spreading of HIV-1. Gp120 interacts with cell-associated heparan sulfate; this interaction increases virus infectivity on permissive cells and may be involved in infection of CD4- cells.</text>
</comment>
<dbReference type="Pfam" id="PF00516">
    <property type="entry name" value="GP120"/>
    <property type="match status" value="2"/>
</dbReference>
<comment type="PTM">
    <text evidence="33">Specific enzymatic cleavages in vivo yield mature proteins. Envelope glycoproteins are synthesized as a inactive precursor that is heavily N-glycosylated and processed likely by host cell furin in the Golgi to yield the mature SU and TM proteins. The cleavage site between SU and TM requires the minimal sequence [KR]-X-[KR]-R. About 2 of the 9 disulfide bonds of gp41 are reduced by P4HB/PDI, following binding to CD4 receptor.</text>
</comment>
<dbReference type="Pfam" id="PF00517">
    <property type="entry name" value="GP41"/>
    <property type="match status" value="1"/>
</dbReference>
<evidence type="ECO:0000256" key="25">
    <source>
        <dbReference type="ARBA" id="ARBA00023136"/>
    </source>
</evidence>
<dbReference type="FunFam" id="1.20.5.490:FF:000001">
    <property type="entry name" value="Envelope glycoprotein gp160"/>
    <property type="match status" value="1"/>
</dbReference>
<evidence type="ECO:0000256" key="10">
    <source>
        <dbReference type="ARBA" id="ARBA00022570"/>
    </source>
</evidence>
<dbReference type="FunFam" id="2.170.40.20:FF:000003">
    <property type="entry name" value="Envelope glycoprotein gp160"/>
    <property type="match status" value="1"/>
</dbReference>
<evidence type="ECO:0000256" key="22">
    <source>
        <dbReference type="ARBA" id="ARBA00022989"/>
    </source>
</evidence>
<comment type="function">
    <text evidence="33">Envelope glycoprotein gp160: Oligomerizes in the host endoplasmic reticulum into predominantly trimers. In a second time, gp160 transits in the host Golgi, where glycosylation is completed. The precursor is then proteolytically cleaved in the trans-Golgi and thereby activated by cellular furin or furin-like proteases to produce gp120 and gp41.</text>
</comment>
<dbReference type="SUPFAM" id="SSF58069">
    <property type="entry name" value="Virus ectodomain"/>
    <property type="match status" value="1"/>
</dbReference>
<keyword evidence="29 33" id="KW-0899">Viral immunoevasion</keyword>
<evidence type="ECO:0000259" key="36">
    <source>
        <dbReference type="Pfam" id="PF00516"/>
    </source>
</evidence>
<keyword evidence="12 33" id="KW-1162">Viral penetration into host cytoplasm</keyword>
<comment type="similarity">
    <text evidence="33">Belongs to the HIV-1 env protein family.</text>
</comment>
<dbReference type="SUPFAM" id="SSF56502">
    <property type="entry name" value="gp120 core"/>
    <property type="match status" value="2"/>
</dbReference>
<keyword evidence="22 33" id="KW-1133">Transmembrane helix</keyword>